<sequence>MTDDKSQLPELRASHADRDRIAEQLRVAAGDGRLTMDELDERLEKALNAKTGSELAVLVTDLPAVAASGLALPAEAQELVKIEVSSGSAAREGRWVVPRAMEVKAGSGSVKLDLTKAVISGPTLRIDATVRSGSLTIVTKPGIEVIVDEVSVSSGSAKVRQPPGAESVPTVLRVTVSGSVRSGSITARPPRRGFLAWLQRKPVTYE</sequence>
<keyword evidence="3" id="KW-1185">Reference proteome</keyword>
<organism evidence="2 3">
    <name type="scientific">Actinospica acidithermotolerans</name>
    <dbReference type="NCBI Taxonomy" id="2828514"/>
    <lineage>
        <taxon>Bacteria</taxon>
        <taxon>Bacillati</taxon>
        <taxon>Actinomycetota</taxon>
        <taxon>Actinomycetes</taxon>
        <taxon>Catenulisporales</taxon>
        <taxon>Actinospicaceae</taxon>
        <taxon>Actinospica</taxon>
    </lineage>
</organism>
<gene>
    <name evidence="2" type="ORF">KDK95_32675</name>
</gene>
<accession>A0A941EGM8</accession>
<feature type="domain" description="DUF1707" evidence="1">
    <location>
        <begin position="11"/>
        <end position="63"/>
    </location>
</feature>
<proteinExistence type="predicted"/>
<dbReference type="PANTHER" id="PTHR40763">
    <property type="entry name" value="MEMBRANE PROTEIN-RELATED"/>
    <property type="match status" value="1"/>
</dbReference>
<dbReference type="Pfam" id="PF08044">
    <property type="entry name" value="DUF1707"/>
    <property type="match status" value="1"/>
</dbReference>
<dbReference type="RefSeq" id="WP_212522225.1">
    <property type="nucleotide sequence ID" value="NZ_JAGSOH010000185.1"/>
</dbReference>
<name>A0A941EGM8_9ACTN</name>
<evidence type="ECO:0000313" key="2">
    <source>
        <dbReference type="EMBL" id="MBR7831106.1"/>
    </source>
</evidence>
<dbReference type="Proteomes" id="UP000676325">
    <property type="component" value="Unassembled WGS sequence"/>
</dbReference>
<dbReference type="InterPro" id="IPR012551">
    <property type="entry name" value="DUF1707_SHOCT-like"/>
</dbReference>
<evidence type="ECO:0000259" key="1">
    <source>
        <dbReference type="Pfam" id="PF08044"/>
    </source>
</evidence>
<dbReference type="PANTHER" id="PTHR40763:SF5">
    <property type="entry name" value="MEMBRANE PROTEIN"/>
    <property type="match status" value="1"/>
</dbReference>
<protein>
    <submittedName>
        <fullName evidence="2">DUF1707 domain-containing protein</fullName>
    </submittedName>
</protein>
<evidence type="ECO:0000313" key="3">
    <source>
        <dbReference type="Proteomes" id="UP000676325"/>
    </source>
</evidence>
<dbReference type="EMBL" id="JAGSOH010000185">
    <property type="protein sequence ID" value="MBR7831106.1"/>
    <property type="molecule type" value="Genomic_DNA"/>
</dbReference>
<reference evidence="2" key="1">
    <citation type="submission" date="2021-04" db="EMBL/GenBank/DDBJ databases">
        <title>Genome based classification of Actinospica acidithermotolerans sp. nov., an actinobacterium isolated from an Indonesian hot spring.</title>
        <authorList>
            <person name="Kusuma A.B."/>
            <person name="Putra K.E."/>
            <person name="Nafisah S."/>
            <person name="Loh J."/>
            <person name="Nouioui I."/>
            <person name="Goodfellow M."/>
        </authorList>
    </citation>
    <scope>NUCLEOTIDE SEQUENCE</scope>
    <source>
        <strain evidence="2">MGRD01-02</strain>
    </source>
</reference>
<comment type="caution">
    <text evidence="2">The sequence shown here is derived from an EMBL/GenBank/DDBJ whole genome shotgun (WGS) entry which is preliminary data.</text>
</comment>
<dbReference type="AlphaFoldDB" id="A0A941EGM8"/>